<gene>
    <name evidence="2" type="ordered locus">Os02g0644466</name>
    <name evidence="3" type="ordered locus">Os02g0645266</name>
    <name evidence="2" type="ORF">OSNPB_020644466</name>
    <name evidence="3" type="ORF">OSNPB_020645266</name>
</gene>
<reference evidence="3 4" key="3">
    <citation type="journal article" date="2013" name="Rice">
        <title>Improvement of the Oryza sativa Nipponbare reference genome using next generation sequence and optical map data.</title>
        <authorList>
            <person name="Kawahara Y."/>
            <person name="de la Bastide M."/>
            <person name="Hamilton J.P."/>
            <person name="Kanamori H."/>
            <person name="McCombie W.R."/>
            <person name="Ouyang S."/>
            <person name="Schwartz D.C."/>
            <person name="Tanaka T."/>
            <person name="Wu J."/>
            <person name="Zhou S."/>
            <person name="Childs K.L."/>
            <person name="Davidson R.M."/>
            <person name="Lin H."/>
            <person name="Quesada-Ocampo L."/>
            <person name="Vaillancourt B."/>
            <person name="Sakai H."/>
            <person name="Lee S.S."/>
            <person name="Kim J."/>
            <person name="Numa H."/>
            <person name="Itoh T."/>
            <person name="Buell C.R."/>
            <person name="Matsumoto T."/>
        </authorList>
    </citation>
    <scope>NUCLEOTIDE SEQUENCE [LARGE SCALE GENOMIC DNA]</scope>
    <source>
        <strain evidence="4">cv. Nipponbare</strain>
    </source>
</reference>
<reference evidence="4" key="1">
    <citation type="journal article" date="2005" name="Nature">
        <title>The map-based sequence of the rice genome.</title>
        <authorList>
            <consortium name="International rice genome sequencing project (IRGSP)"/>
            <person name="Matsumoto T."/>
            <person name="Wu J."/>
            <person name="Kanamori H."/>
            <person name="Katayose Y."/>
            <person name="Fujisawa M."/>
            <person name="Namiki N."/>
            <person name="Mizuno H."/>
            <person name="Yamamoto K."/>
            <person name="Antonio B.A."/>
            <person name="Baba T."/>
            <person name="Sakata K."/>
            <person name="Nagamura Y."/>
            <person name="Aoki H."/>
            <person name="Arikawa K."/>
            <person name="Arita K."/>
            <person name="Bito T."/>
            <person name="Chiden Y."/>
            <person name="Fujitsuka N."/>
            <person name="Fukunaka R."/>
            <person name="Hamada M."/>
            <person name="Harada C."/>
            <person name="Hayashi A."/>
            <person name="Hijishita S."/>
            <person name="Honda M."/>
            <person name="Hosokawa S."/>
            <person name="Ichikawa Y."/>
            <person name="Idonuma A."/>
            <person name="Iijima M."/>
            <person name="Ikeda M."/>
            <person name="Ikeno M."/>
            <person name="Ito K."/>
            <person name="Ito S."/>
            <person name="Ito T."/>
            <person name="Ito Y."/>
            <person name="Ito Y."/>
            <person name="Iwabuchi A."/>
            <person name="Kamiya K."/>
            <person name="Karasawa W."/>
            <person name="Kurita K."/>
            <person name="Katagiri S."/>
            <person name="Kikuta A."/>
            <person name="Kobayashi H."/>
            <person name="Kobayashi N."/>
            <person name="Machita K."/>
            <person name="Maehara T."/>
            <person name="Masukawa M."/>
            <person name="Mizubayashi T."/>
            <person name="Mukai Y."/>
            <person name="Nagasaki H."/>
            <person name="Nagata Y."/>
            <person name="Naito S."/>
            <person name="Nakashima M."/>
            <person name="Nakama Y."/>
            <person name="Nakamichi Y."/>
            <person name="Nakamura M."/>
            <person name="Meguro A."/>
            <person name="Negishi M."/>
            <person name="Ohta I."/>
            <person name="Ohta T."/>
            <person name="Okamoto M."/>
            <person name="Ono N."/>
            <person name="Saji S."/>
            <person name="Sakaguchi M."/>
            <person name="Sakai K."/>
            <person name="Shibata M."/>
            <person name="Shimokawa T."/>
            <person name="Song J."/>
            <person name="Takazaki Y."/>
            <person name="Terasawa K."/>
            <person name="Tsugane M."/>
            <person name="Tsuji K."/>
            <person name="Ueda S."/>
            <person name="Waki K."/>
            <person name="Yamagata H."/>
            <person name="Yamamoto M."/>
            <person name="Yamamoto S."/>
            <person name="Yamane H."/>
            <person name="Yoshiki S."/>
            <person name="Yoshihara R."/>
            <person name="Yukawa K."/>
            <person name="Zhong H."/>
            <person name="Yano M."/>
            <person name="Yuan Q."/>
            <person name="Ouyang S."/>
            <person name="Liu J."/>
            <person name="Jones K.M."/>
            <person name="Gansberger K."/>
            <person name="Moffat K."/>
            <person name="Hill J."/>
            <person name="Bera J."/>
            <person name="Fadrosh D."/>
            <person name="Jin S."/>
            <person name="Johri S."/>
            <person name="Kim M."/>
            <person name="Overton L."/>
            <person name="Reardon M."/>
            <person name="Tsitrin T."/>
            <person name="Vuong H."/>
            <person name="Weaver B."/>
            <person name="Ciecko A."/>
            <person name="Tallon L."/>
            <person name="Jackson J."/>
            <person name="Pai G."/>
            <person name="Aken S.V."/>
            <person name="Utterback T."/>
            <person name="Reidmuller S."/>
            <person name="Feldblyum T."/>
            <person name="Hsiao J."/>
            <person name="Zismann V."/>
            <person name="Iobst S."/>
            <person name="de Vazeille A.R."/>
            <person name="Buell C.R."/>
            <person name="Ying K."/>
            <person name="Li Y."/>
            <person name="Lu T."/>
            <person name="Huang Y."/>
            <person name="Zhao Q."/>
            <person name="Feng Q."/>
            <person name="Zhang L."/>
            <person name="Zhu J."/>
            <person name="Weng Q."/>
            <person name="Mu J."/>
            <person name="Lu Y."/>
            <person name="Fan D."/>
            <person name="Liu Y."/>
            <person name="Guan J."/>
            <person name="Zhang Y."/>
            <person name="Yu S."/>
            <person name="Liu X."/>
            <person name="Zhang Y."/>
            <person name="Hong G."/>
            <person name="Han B."/>
            <person name="Choisne N."/>
            <person name="Demange N."/>
            <person name="Orjeda G."/>
            <person name="Samain S."/>
            <person name="Cattolico L."/>
            <person name="Pelletier E."/>
            <person name="Couloux A."/>
            <person name="Segurens B."/>
            <person name="Wincker P."/>
            <person name="D'Hont A."/>
            <person name="Scarpelli C."/>
            <person name="Weissenbach J."/>
            <person name="Salanoubat M."/>
            <person name="Quetier F."/>
            <person name="Yu Y."/>
            <person name="Kim H.R."/>
            <person name="Rambo T."/>
            <person name="Currie J."/>
            <person name="Collura K."/>
            <person name="Luo M."/>
            <person name="Yang T."/>
            <person name="Ammiraju J.S.S."/>
            <person name="Engler F."/>
            <person name="Soderlund C."/>
            <person name="Wing R.A."/>
            <person name="Palmer L.E."/>
            <person name="de la Bastide M."/>
            <person name="Spiegel L."/>
            <person name="Nascimento L."/>
            <person name="Zutavern T."/>
            <person name="O'Shaughnessy A."/>
            <person name="Dike S."/>
            <person name="Dedhia N."/>
            <person name="Preston R."/>
            <person name="Balija V."/>
            <person name="McCombie W.R."/>
            <person name="Chow T."/>
            <person name="Chen H."/>
            <person name="Chung M."/>
            <person name="Chen C."/>
            <person name="Shaw J."/>
            <person name="Wu H."/>
            <person name="Hsiao K."/>
            <person name="Chao Y."/>
            <person name="Chu M."/>
            <person name="Cheng C."/>
            <person name="Hour A."/>
            <person name="Lee P."/>
            <person name="Lin S."/>
            <person name="Lin Y."/>
            <person name="Liou J."/>
            <person name="Liu S."/>
            <person name="Hsing Y."/>
            <person name="Raghuvanshi S."/>
            <person name="Mohanty A."/>
            <person name="Bharti A.K."/>
            <person name="Gaur A."/>
            <person name="Gupta V."/>
            <person name="Kumar D."/>
            <person name="Ravi V."/>
            <person name="Vij S."/>
            <person name="Kapur A."/>
            <person name="Khurana P."/>
            <person name="Khurana P."/>
            <person name="Khurana J.P."/>
            <person name="Tyagi A.K."/>
            <person name="Gaikwad K."/>
            <person name="Singh A."/>
            <person name="Dalal V."/>
            <person name="Srivastava S."/>
            <person name="Dixit A."/>
            <person name="Pal A.K."/>
            <person name="Ghazi I.A."/>
            <person name="Yadav M."/>
            <person name="Pandit A."/>
            <person name="Bhargava A."/>
            <person name="Sureshbabu K."/>
            <person name="Batra K."/>
            <person name="Sharma T.R."/>
            <person name="Mohapatra T."/>
            <person name="Singh N.K."/>
            <person name="Messing J."/>
            <person name="Nelson A.B."/>
            <person name="Fuks G."/>
            <person name="Kavchok S."/>
            <person name="Keizer G."/>
            <person name="Linton E."/>
            <person name="Llaca V."/>
            <person name="Song R."/>
            <person name="Tanyolac B."/>
            <person name="Young S."/>
            <person name="Ho-Il K."/>
            <person name="Hahn J.H."/>
            <person name="Sangsakoo G."/>
            <person name="Vanavichit A."/>
            <person name="de Mattos Luiz.A.T."/>
            <person name="Zimmer P.D."/>
            <person name="Malone G."/>
            <person name="Dellagostin O."/>
            <person name="de Oliveira A.C."/>
            <person name="Bevan M."/>
            <person name="Bancroft I."/>
            <person name="Minx P."/>
            <person name="Cordum H."/>
            <person name="Wilson R."/>
            <person name="Cheng Z."/>
            <person name="Jin W."/>
            <person name="Jiang J."/>
            <person name="Leong S.A."/>
            <person name="Iwama H."/>
            <person name="Gojobori T."/>
            <person name="Itoh T."/>
            <person name="Niimura Y."/>
            <person name="Fujii Y."/>
            <person name="Habara T."/>
            <person name="Sakai H."/>
            <person name="Sato Y."/>
            <person name="Wilson G."/>
            <person name="Kumar K."/>
            <person name="McCouch S."/>
            <person name="Juretic N."/>
            <person name="Hoen D."/>
            <person name="Wright S."/>
            <person name="Bruskiewich R."/>
            <person name="Bureau T."/>
            <person name="Miyao A."/>
            <person name="Hirochika H."/>
            <person name="Nishikawa T."/>
            <person name="Kadowaki K."/>
            <person name="Sugiura M."/>
            <person name="Burr B."/>
            <person name="Sasaki T."/>
        </authorList>
    </citation>
    <scope>NUCLEOTIDE SEQUENCE [LARGE SCALE GENOMIC DNA]</scope>
    <source>
        <strain evidence="4">cv. Nipponbare</strain>
    </source>
</reference>
<evidence type="ECO:0000313" key="4">
    <source>
        <dbReference type="Proteomes" id="UP000059680"/>
    </source>
</evidence>
<evidence type="ECO:0000256" key="1">
    <source>
        <dbReference type="SAM" id="MobiDB-lite"/>
    </source>
</evidence>
<evidence type="ECO:0000313" key="2">
    <source>
        <dbReference type="EMBL" id="BAS80013.1"/>
    </source>
</evidence>
<dbReference type="Gramene" id="Os02t0645266-00">
    <property type="protein sequence ID" value="Os02t0645266-00"/>
    <property type="gene ID" value="Os02g0645266"/>
</dbReference>
<keyword evidence="4" id="KW-1185">Reference proteome</keyword>
<feature type="non-terminal residue" evidence="3">
    <location>
        <position position="1"/>
    </location>
</feature>
<accession>A0A0P0VMN1</accession>
<feature type="region of interest" description="Disordered" evidence="1">
    <location>
        <begin position="1"/>
        <end position="33"/>
    </location>
</feature>
<dbReference type="EMBL" id="AP014958">
    <property type="protein sequence ID" value="BAS80020.1"/>
    <property type="molecule type" value="Genomic_DNA"/>
</dbReference>
<organism evidence="3 4">
    <name type="scientific">Oryza sativa subsp. japonica</name>
    <name type="common">Rice</name>
    <dbReference type="NCBI Taxonomy" id="39947"/>
    <lineage>
        <taxon>Eukaryota</taxon>
        <taxon>Viridiplantae</taxon>
        <taxon>Streptophyta</taxon>
        <taxon>Embryophyta</taxon>
        <taxon>Tracheophyta</taxon>
        <taxon>Spermatophyta</taxon>
        <taxon>Magnoliopsida</taxon>
        <taxon>Liliopsida</taxon>
        <taxon>Poales</taxon>
        <taxon>Poaceae</taxon>
        <taxon>BOP clade</taxon>
        <taxon>Oryzoideae</taxon>
        <taxon>Oryzeae</taxon>
        <taxon>Oryzinae</taxon>
        <taxon>Oryza</taxon>
        <taxon>Oryza sativa</taxon>
    </lineage>
</organism>
<proteinExistence type="predicted"/>
<dbReference type="Gramene" id="Os02t0644466-00">
    <property type="protein sequence ID" value="Os02t0644466-00"/>
    <property type="gene ID" value="Os02g0644466"/>
</dbReference>
<feature type="compositionally biased region" description="Basic residues" evidence="1">
    <location>
        <begin position="15"/>
        <end position="33"/>
    </location>
</feature>
<dbReference type="EMBL" id="AP014958">
    <property type="protein sequence ID" value="BAS80013.1"/>
    <property type="molecule type" value="Genomic_DNA"/>
</dbReference>
<dbReference type="AlphaFoldDB" id="A0A0P0VMN1"/>
<evidence type="ECO:0000313" key="3">
    <source>
        <dbReference type="EMBL" id="BAS80020.1"/>
    </source>
</evidence>
<dbReference type="PaxDb" id="39947-A0A0P0VMN1"/>
<reference evidence="3" key="2">
    <citation type="journal article" date="2013" name="Plant Cell Physiol.">
        <title>Rice Annotation Project Database (RAP-DB): an integrative and interactive database for rice genomics.</title>
        <authorList>
            <person name="Sakai H."/>
            <person name="Lee S.S."/>
            <person name="Tanaka T."/>
            <person name="Numa H."/>
            <person name="Kim J."/>
            <person name="Kawahara Y."/>
            <person name="Wakimoto H."/>
            <person name="Yang C.C."/>
            <person name="Iwamoto M."/>
            <person name="Abe T."/>
            <person name="Yamada Y."/>
            <person name="Muto A."/>
            <person name="Inokuchi H."/>
            <person name="Ikemura T."/>
            <person name="Matsumoto T."/>
            <person name="Sasaki T."/>
            <person name="Itoh T."/>
        </authorList>
    </citation>
    <scope>NUCLEOTIDE SEQUENCE</scope>
</reference>
<protein>
    <submittedName>
        <fullName evidence="2">Os02g0644466 protein</fullName>
    </submittedName>
    <submittedName>
        <fullName evidence="3">Os02g0645266 protein</fullName>
    </submittedName>
</protein>
<dbReference type="InParanoid" id="A0A0P0VMN1"/>
<reference evidence="3" key="4">
    <citation type="submission" date="2015-10" db="EMBL/GenBank/DDBJ databases">
        <authorList>
            <person name="Sakai H."/>
            <person name="Kawahara Y."/>
            <person name="Matsumoto T."/>
            <person name="Buell C.R."/>
            <person name="Itoh T."/>
        </authorList>
    </citation>
    <scope>NUCLEOTIDE SEQUENCE</scope>
</reference>
<name>A0A0P0VMN1_ORYSJ</name>
<dbReference type="Proteomes" id="UP000059680">
    <property type="component" value="Chromosome 2"/>
</dbReference>
<sequence>LKSYGQSEHADTPRSKRGKNKRRKNKRSFGQSHRRVSLVSCVVDPNQANEGIPYLQPLEDRRRVGCCCGAKLSPNISLRTWPGSWSPISLATRDALSLTCSRSFVSVQRRRATCSFLLLESSETPHFVYVCSLSSVDSRFCICLASISLSRCSFFALHYSRARGL</sequence>